<name>A0ACC0U6T5_9AGAM</name>
<accession>A0ACC0U6T5</accession>
<reference evidence="1" key="1">
    <citation type="submission" date="2021-03" db="EMBL/GenBank/DDBJ databases">
        <title>Evolutionary priming and transition to the ectomycorrhizal habit in an iconic lineage of mushroom-forming fungi: is preadaptation a requirement?</title>
        <authorList>
            <consortium name="DOE Joint Genome Institute"/>
            <person name="Looney B.P."/>
            <person name="Miyauchi S."/>
            <person name="Morin E."/>
            <person name="Drula E."/>
            <person name="Courty P.E."/>
            <person name="Chicoki N."/>
            <person name="Fauchery L."/>
            <person name="Kohler A."/>
            <person name="Kuo A."/>
            <person name="LaButti K."/>
            <person name="Pangilinan J."/>
            <person name="Lipzen A."/>
            <person name="Riley R."/>
            <person name="Andreopoulos W."/>
            <person name="He G."/>
            <person name="Johnson J."/>
            <person name="Barry K.W."/>
            <person name="Grigoriev I.V."/>
            <person name="Nagy L."/>
            <person name="Hibbett D."/>
            <person name="Henrissat B."/>
            <person name="Matheny P.B."/>
            <person name="Labbe J."/>
            <person name="Martin A.F."/>
        </authorList>
    </citation>
    <scope>NUCLEOTIDE SEQUENCE</scope>
    <source>
        <strain evidence="1">BPL698</strain>
    </source>
</reference>
<sequence length="76" mass="8683">DFEGQKLVERIIHYALIELAVFSFFVGFLFQSIKVTLVVFGLGASAVLGLIIPPWPVFNQHPVTWLPRKETKEKQQ</sequence>
<keyword evidence="2" id="KW-1185">Reference proteome</keyword>
<proteinExistence type="predicted"/>
<organism evidence="1 2">
    <name type="scientific">Russula earlei</name>
    <dbReference type="NCBI Taxonomy" id="71964"/>
    <lineage>
        <taxon>Eukaryota</taxon>
        <taxon>Fungi</taxon>
        <taxon>Dikarya</taxon>
        <taxon>Basidiomycota</taxon>
        <taxon>Agaricomycotina</taxon>
        <taxon>Agaricomycetes</taxon>
        <taxon>Russulales</taxon>
        <taxon>Russulaceae</taxon>
        <taxon>Russula</taxon>
    </lineage>
</organism>
<feature type="non-terminal residue" evidence="1">
    <location>
        <position position="1"/>
    </location>
</feature>
<evidence type="ECO:0000313" key="1">
    <source>
        <dbReference type="EMBL" id="KAI9507060.1"/>
    </source>
</evidence>
<gene>
    <name evidence="1" type="ORF">F5148DRAFT_981910</name>
</gene>
<comment type="caution">
    <text evidence="1">The sequence shown here is derived from an EMBL/GenBank/DDBJ whole genome shotgun (WGS) entry which is preliminary data.</text>
</comment>
<dbReference type="Proteomes" id="UP001207468">
    <property type="component" value="Unassembled WGS sequence"/>
</dbReference>
<protein>
    <submittedName>
        <fullName evidence="1">Microsomal signal peptidase</fullName>
    </submittedName>
</protein>
<dbReference type="EMBL" id="JAGFNK010000141">
    <property type="protein sequence ID" value="KAI9507060.1"/>
    <property type="molecule type" value="Genomic_DNA"/>
</dbReference>
<evidence type="ECO:0000313" key="2">
    <source>
        <dbReference type="Proteomes" id="UP001207468"/>
    </source>
</evidence>